<sequence length="116" mass="11974">MTIAEAREKCKMLASKAPRDALIIGVLVLASSASFGLGYLAGLDATGQGNDAVREESPFTTKAAEGNIVASKNGTKYYLPSCAGADKISDANKIWFVSAELARAAGYTPAANCKGI</sequence>
<dbReference type="Proteomes" id="UP000176867">
    <property type="component" value="Unassembled WGS sequence"/>
</dbReference>
<dbReference type="SUPFAM" id="SSF57884">
    <property type="entry name" value="Ada DNA repair protein, N-terminal domain (N-Ada 10)"/>
    <property type="match status" value="1"/>
</dbReference>
<evidence type="ECO:0000313" key="3">
    <source>
        <dbReference type="Proteomes" id="UP000176867"/>
    </source>
</evidence>
<dbReference type="STRING" id="1798533.A2609_03180"/>
<dbReference type="Gene3D" id="3.40.10.10">
    <property type="entry name" value="DNA Methylphosphotriester Repair Domain"/>
    <property type="match status" value="1"/>
</dbReference>
<accession>A0A1F6G3V5</accession>
<dbReference type="EMBL" id="MFMU01000020">
    <property type="protein sequence ID" value="OGG92773.1"/>
    <property type="molecule type" value="Genomic_DNA"/>
</dbReference>
<organism evidence="2 3">
    <name type="scientific">Candidatus Kaiserbacteria bacterium RIFOXYD1_FULL_47_14</name>
    <dbReference type="NCBI Taxonomy" id="1798533"/>
    <lineage>
        <taxon>Bacteria</taxon>
        <taxon>Candidatus Kaiseribacteriota</taxon>
    </lineage>
</organism>
<evidence type="ECO:0008006" key="4">
    <source>
        <dbReference type="Google" id="ProtNLM"/>
    </source>
</evidence>
<evidence type="ECO:0000256" key="1">
    <source>
        <dbReference type="SAM" id="Phobius"/>
    </source>
</evidence>
<dbReference type="InterPro" id="IPR035451">
    <property type="entry name" value="Ada-like_dom_sf"/>
</dbReference>
<dbReference type="AlphaFoldDB" id="A0A1F6G3V5"/>
<name>A0A1F6G3V5_9BACT</name>
<reference evidence="2 3" key="1">
    <citation type="journal article" date="2016" name="Nat. Commun.">
        <title>Thousands of microbial genomes shed light on interconnected biogeochemical processes in an aquifer system.</title>
        <authorList>
            <person name="Anantharaman K."/>
            <person name="Brown C.T."/>
            <person name="Hug L.A."/>
            <person name="Sharon I."/>
            <person name="Castelle C.J."/>
            <person name="Probst A.J."/>
            <person name="Thomas B.C."/>
            <person name="Singh A."/>
            <person name="Wilkins M.J."/>
            <person name="Karaoz U."/>
            <person name="Brodie E.L."/>
            <person name="Williams K.H."/>
            <person name="Hubbard S.S."/>
            <person name="Banfield J.F."/>
        </authorList>
    </citation>
    <scope>NUCLEOTIDE SEQUENCE [LARGE SCALE GENOMIC DNA]</scope>
</reference>
<evidence type="ECO:0000313" key="2">
    <source>
        <dbReference type="EMBL" id="OGG92773.1"/>
    </source>
</evidence>
<keyword evidence="1" id="KW-0472">Membrane</keyword>
<keyword evidence="1" id="KW-1133">Transmembrane helix</keyword>
<proteinExistence type="predicted"/>
<feature type="transmembrane region" description="Helical" evidence="1">
    <location>
        <begin position="21"/>
        <end position="41"/>
    </location>
</feature>
<comment type="caution">
    <text evidence="2">The sequence shown here is derived from an EMBL/GenBank/DDBJ whole genome shotgun (WGS) entry which is preliminary data.</text>
</comment>
<keyword evidence="1" id="KW-0812">Transmembrane</keyword>
<gene>
    <name evidence="2" type="ORF">A2609_03180</name>
</gene>
<protein>
    <recommendedName>
        <fullName evidence="4">Ada DNA repair metal-binding domain-containing protein</fullName>
    </recommendedName>
</protein>